<name>A0AA96GAN7_9BACT</name>
<feature type="transmembrane region" description="Helical" evidence="2">
    <location>
        <begin position="21"/>
        <end position="40"/>
    </location>
</feature>
<organism evidence="3 4">
    <name type="scientific">Candidatus Nitrospira allomarina</name>
    <dbReference type="NCBI Taxonomy" id="3020900"/>
    <lineage>
        <taxon>Bacteria</taxon>
        <taxon>Pseudomonadati</taxon>
        <taxon>Nitrospirota</taxon>
        <taxon>Nitrospiria</taxon>
        <taxon>Nitrospirales</taxon>
        <taxon>Nitrospiraceae</taxon>
        <taxon>Nitrospira</taxon>
    </lineage>
</organism>
<dbReference type="AlphaFoldDB" id="A0AA96GAN7"/>
<feature type="compositionally biased region" description="Basic and acidic residues" evidence="1">
    <location>
        <begin position="111"/>
        <end position="137"/>
    </location>
</feature>
<dbReference type="Proteomes" id="UP001302719">
    <property type="component" value="Chromosome"/>
</dbReference>
<feature type="compositionally biased region" description="Basic and acidic residues" evidence="1">
    <location>
        <begin position="83"/>
        <end position="94"/>
    </location>
</feature>
<dbReference type="Gene3D" id="1.20.120.1490">
    <property type="match status" value="1"/>
</dbReference>
<evidence type="ECO:0000256" key="2">
    <source>
        <dbReference type="SAM" id="Phobius"/>
    </source>
</evidence>
<gene>
    <name evidence="3" type="ORF">PP769_17925</name>
</gene>
<feature type="compositionally biased region" description="Basic residues" evidence="1">
    <location>
        <begin position="138"/>
        <end position="148"/>
    </location>
</feature>
<keyword evidence="2" id="KW-1133">Transmembrane helix</keyword>
<keyword evidence="4" id="KW-1185">Reference proteome</keyword>
<reference evidence="3 4" key="1">
    <citation type="submission" date="2023-01" db="EMBL/GenBank/DDBJ databases">
        <title>Cultivation and genomic characterization of new, ubiquitous marine nitrite-oxidizing bacteria from the Nitrospirales.</title>
        <authorList>
            <person name="Mueller A.J."/>
            <person name="Daebeler A."/>
            <person name="Herbold C.W."/>
            <person name="Kirkegaard R.H."/>
            <person name="Daims H."/>
        </authorList>
    </citation>
    <scope>NUCLEOTIDE SEQUENCE [LARGE SCALE GENOMIC DNA]</scope>
    <source>
        <strain evidence="3 4">VA</strain>
    </source>
</reference>
<proteinExistence type="predicted"/>
<feature type="region of interest" description="Disordered" evidence="1">
    <location>
        <begin position="83"/>
        <end position="148"/>
    </location>
</feature>
<dbReference type="RefSeq" id="WP_312642801.1">
    <property type="nucleotide sequence ID" value="NZ_CP116967.1"/>
</dbReference>
<evidence type="ECO:0000256" key="1">
    <source>
        <dbReference type="SAM" id="MobiDB-lite"/>
    </source>
</evidence>
<dbReference type="KEGG" id="nall:PP769_17925"/>
<accession>A0AA96GAN7</accession>
<keyword evidence="2" id="KW-0812">Transmembrane</keyword>
<dbReference type="GO" id="GO:0042597">
    <property type="term" value="C:periplasmic space"/>
    <property type="evidence" value="ECO:0007669"/>
    <property type="project" value="InterPro"/>
</dbReference>
<evidence type="ECO:0000313" key="4">
    <source>
        <dbReference type="Proteomes" id="UP001302719"/>
    </source>
</evidence>
<keyword evidence="2" id="KW-0472">Membrane</keyword>
<protein>
    <submittedName>
        <fullName evidence="3">Periplasmic heavy metal sensor</fullName>
    </submittedName>
</protein>
<evidence type="ECO:0000313" key="3">
    <source>
        <dbReference type="EMBL" id="WNM57827.1"/>
    </source>
</evidence>
<dbReference type="EMBL" id="CP116967">
    <property type="protein sequence ID" value="WNM57827.1"/>
    <property type="molecule type" value="Genomic_DNA"/>
</dbReference>
<sequence>MKHSLEHQITQAGQQPWLCRLMIAGLFSSALIFGAGAAWADGDGHGYGHDPKSMLEKLTQKLSLTQEQQDKILPIIEEKHQKMEGLHQQMKEMRQQAMGKIEAELTPEQQAKWKEMQEERQEKMKEYKEKHGKDCDKKGKHGKGEKHD</sequence>